<protein>
    <submittedName>
        <fullName evidence="2">Uncharacterized protein</fullName>
    </submittedName>
</protein>
<comment type="caution">
    <text evidence="2">The sequence shown here is derived from an EMBL/GenBank/DDBJ whole genome shotgun (WGS) entry which is preliminary data.</text>
</comment>
<accession>A0A8H4P6N0</accession>
<dbReference type="InterPro" id="IPR050317">
    <property type="entry name" value="Plant_Fungal_Acyltransferase"/>
</dbReference>
<evidence type="ECO:0000256" key="1">
    <source>
        <dbReference type="ARBA" id="ARBA00022679"/>
    </source>
</evidence>
<dbReference type="GO" id="GO:0044550">
    <property type="term" value="P:secondary metabolite biosynthetic process"/>
    <property type="evidence" value="ECO:0007669"/>
    <property type="project" value="TreeGrafter"/>
</dbReference>
<evidence type="ECO:0000313" key="2">
    <source>
        <dbReference type="EMBL" id="KAF4458071.1"/>
    </source>
</evidence>
<proteinExistence type="predicted"/>
<dbReference type="InterPro" id="IPR023213">
    <property type="entry name" value="CAT-like_dom_sf"/>
</dbReference>
<organism evidence="2 3">
    <name type="scientific">Fusarium albosuccineum</name>
    <dbReference type="NCBI Taxonomy" id="1237068"/>
    <lineage>
        <taxon>Eukaryota</taxon>
        <taxon>Fungi</taxon>
        <taxon>Dikarya</taxon>
        <taxon>Ascomycota</taxon>
        <taxon>Pezizomycotina</taxon>
        <taxon>Sordariomycetes</taxon>
        <taxon>Hypocreomycetidae</taxon>
        <taxon>Hypocreales</taxon>
        <taxon>Nectriaceae</taxon>
        <taxon>Fusarium</taxon>
        <taxon>Fusarium decemcellulare species complex</taxon>
    </lineage>
</organism>
<dbReference type="PANTHER" id="PTHR31642">
    <property type="entry name" value="TRICHOTHECENE 3-O-ACETYLTRANSFERASE"/>
    <property type="match status" value="1"/>
</dbReference>
<sequence>MFESKTHRLSPLGWLMPRSYVGHIICFAFSSAPVPQILRDGLIGTLKDVPYLASEIVDQRHPTGSVTLSEPCAGVDDLFYMRDLSATVDYNDVRAQDFSPSSFNGLDVFGDLGSSAGRPRVFQAVLMLMSGGFVLSASVHHSTTDITGFGALLKIWASHCSSHSSQPISFSDDLLDRGALFPISHEVADAAPIDLPALLHREVADGAQKREPVENFVQLETLIFRYSSSTLRTLKHKVTQHLDTDEIPWVSTSDILYGLLWSAVTYAENQEQTDSVSVNLARQSILRRKQVRQIRIPVNVRGRLSPSLPQNYLGTAFGVCLATVEKADLIDIGAKGGDESIAALARVAMAVRKAISTVDDKAIKEAVAYLAVQDDLAGLKLGPQAANVSIISWADENVYELDWGKDLGQCEAVRIPELRKKRHPIILPRLPNGDLEFFVCFNKSTMDLFRDGLIRNLQ</sequence>
<dbReference type="GO" id="GO:0016747">
    <property type="term" value="F:acyltransferase activity, transferring groups other than amino-acyl groups"/>
    <property type="evidence" value="ECO:0007669"/>
    <property type="project" value="TreeGrafter"/>
</dbReference>
<reference evidence="2 3" key="1">
    <citation type="submission" date="2020-01" db="EMBL/GenBank/DDBJ databases">
        <title>Identification and distribution of gene clusters putatively required for synthesis of sphingolipid metabolism inhibitors in phylogenetically diverse species of the filamentous fungus Fusarium.</title>
        <authorList>
            <person name="Kim H.-S."/>
            <person name="Busman M."/>
            <person name="Brown D.W."/>
            <person name="Divon H."/>
            <person name="Uhlig S."/>
            <person name="Proctor R.H."/>
        </authorList>
    </citation>
    <scope>NUCLEOTIDE SEQUENCE [LARGE SCALE GENOMIC DNA]</scope>
    <source>
        <strain evidence="2 3">NRRL 20459</strain>
    </source>
</reference>
<dbReference type="Gene3D" id="3.30.559.10">
    <property type="entry name" value="Chloramphenicol acetyltransferase-like domain"/>
    <property type="match status" value="2"/>
</dbReference>
<dbReference type="PANTHER" id="PTHR31642:SF310">
    <property type="entry name" value="FATTY ALCOHOL:CAFFEOYL-COA ACYLTRANSFERASE"/>
    <property type="match status" value="1"/>
</dbReference>
<dbReference type="Proteomes" id="UP000554235">
    <property type="component" value="Unassembled WGS sequence"/>
</dbReference>
<keyword evidence="1" id="KW-0808">Transferase</keyword>
<name>A0A8H4P6N0_9HYPO</name>
<dbReference type="OrthoDB" id="1862401at2759"/>
<evidence type="ECO:0000313" key="3">
    <source>
        <dbReference type="Proteomes" id="UP000554235"/>
    </source>
</evidence>
<gene>
    <name evidence="2" type="ORF">FALBO_15077</name>
</gene>
<dbReference type="AlphaFoldDB" id="A0A8H4P6N0"/>
<dbReference type="Pfam" id="PF02458">
    <property type="entry name" value="Transferase"/>
    <property type="match status" value="1"/>
</dbReference>
<keyword evidence="3" id="KW-1185">Reference proteome</keyword>
<dbReference type="EMBL" id="JAADYS010002550">
    <property type="protein sequence ID" value="KAF4458071.1"/>
    <property type="molecule type" value="Genomic_DNA"/>
</dbReference>